<protein>
    <submittedName>
        <fullName evidence="1">Uncharacterized protein</fullName>
    </submittedName>
</protein>
<reference evidence="1 2" key="1">
    <citation type="submission" date="2014-11" db="EMBL/GenBank/DDBJ databases">
        <title>Genetic blueprint of the zoonotic pathogen Toxocara canis.</title>
        <authorList>
            <person name="Zhu X.-Q."/>
            <person name="Korhonen P.K."/>
            <person name="Cai H."/>
            <person name="Young N.D."/>
            <person name="Nejsum P."/>
            <person name="von Samson-Himmelstjerna G."/>
            <person name="Boag P.R."/>
            <person name="Tan P."/>
            <person name="Li Q."/>
            <person name="Min J."/>
            <person name="Yang Y."/>
            <person name="Wang X."/>
            <person name="Fang X."/>
            <person name="Hall R.S."/>
            <person name="Hofmann A."/>
            <person name="Sternberg P.W."/>
            <person name="Jex A.R."/>
            <person name="Gasser R.B."/>
        </authorList>
    </citation>
    <scope>NUCLEOTIDE SEQUENCE [LARGE SCALE GENOMIC DNA]</scope>
    <source>
        <strain evidence="1">PN_DK_2014</strain>
    </source>
</reference>
<evidence type="ECO:0000313" key="1">
    <source>
        <dbReference type="EMBL" id="KHN84271.1"/>
    </source>
</evidence>
<dbReference type="Proteomes" id="UP000031036">
    <property type="component" value="Unassembled WGS sequence"/>
</dbReference>
<proteinExistence type="predicted"/>
<dbReference type="EMBL" id="JPKZ01001027">
    <property type="protein sequence ID" value="KHN84271.1"/>
    <property type="molecule type" value="Genomic_DNA"/>
</dbReference>
<sequence length="134" mass="14851">DSSEAIARRHPFLDSRVIGTLQLATTTSEQCACTDAHKKILIDCFTQFFSKFGISMTNGKFPPYRTTNKIIEEVGPCSAFNALITCNANVQAECICQDTFMGMASVFGDGLLYLTDYVNMMNNCTELSSFSHYL</sequence>
<comment type="caution">
    <text evidence="1">The sequence shown here is derived from an EMBL/GenBank/DDBJ whole genome shotgun (WGS) entry which is preliminary data.</text>
</comment>
<gene>
    <name evidence="1" type="ORF">Tcan_08571</name>
</gene>
<dbReference type="AlphaFoldDB" id="A0A0B2VLC3"/>
<keyword evidence="2" id="KW-1185">Reference proteome</keyword>
<feature type="non-terminal residue" evidence="1">
    <location>
        <position position="1"/>
    </location>
</feature>
<name>A0A0B2VLC3_TOXCA</name>
<evidence type="ECO:0000313" key="2">
    <source>
        <dbReference type="Proteomes" id="UP000031036"/>
    </source>
</evidence>
<organism evidence="1 2">
    <name type="scientific">Toxocara canis</name>
    <name type="common">Canine roundworm</name>
    <dbReference type="NCBI Taxonomy" id="6265"/>
    <lineage>
        <taxon>Eukaryota</taxon>
        <taxon>Metazoa</taxon>
        <taxon>Ecdysozoa</taxon>
        <taxon>Nematoda</taxon>
        <taxon>Chromadorea</taxon>
        <taxon>Rhabditida</taxon>
        <taxon>Spirurina</taxon>
        <taxon>Ascaridomorpha</taxon>
        <taxon>Ascaridoidea</taxon>
        <taxon>Toxocaridae</taxon>
        <taxon>Toxocara</taxon>
    </lineage>
</organism>
<accession>A0A0B2VLC3</accession>